<dbReference type="InterPro" id="IPR001375">
    <property type="entry name" value="Peptidase_S9_cat"/>
</dbReference>
<dbReference type="OrthoDB" id="248387at2759"/>
<dbReference type="EC" id="3.4.21.-" evidence="7"/>
<keyword evidence="5 7" id="KW-0378">Hydrolase</keyword>
<keyword evidence="11" id="KW-1185">Reference proteome</keyword>
<dbReference type="Pfam" id="PF02897">
    <property type="entry name" value="Peptidase_S9_N"/>
    <property type="match status" value="1"/>
</dbReference>
<dbReference type="Gene3D" id="3.40.50.1820">
    <property type="entry name" value="alpha/beta hydrolase"/>
    <property type="match status" value="1"/>
</dbReference>
<keyword evidence="4 7" id="KW-0645">Protease</keyword>
<dbReference type="FunFam" id="3.40.50.1820:FF:000005">
    <property type="entry name" value="Prolyl endopeptidase"/>
    <property type="match status" value="1"/>
</dbReference>
<name>A0A183IXF1_9BILA</name>
<dbReference type="GO" id="GO:0005829">
    <property type="term" value="C:cytosol"/>
    <property type="evidence" value="ECO:0007669"/>
    <property type="project" value="TreeGrafter"/>
</dbReference>
<gene>
    <name evidence="10" type="ORF">SBAD_LOCUS8299</name>
</gene>
<dbReference type="AlphaFoldDB" id="A0A183IXF1"/>
<comment type="catalytic activity">
    <reaction evidence="1">
        <text>Hydrolysis of Pro-|-Xaa &gt;&gt; Ala-|-Xaa in oligopeptides.</text>
        <dbReference type="EC" id="3.4.21.26"/>
    </reaction>
</comment>
<reference evidence="10 11" key="2">
    <citation type="submission" date="2018-11" db="EMBL/GenBank/DDBJ databases">
        <authorList>
            <consortium name="Pathogen Informatics"/>
        </authorList>
    </citation>
    <scope>NUCLEOTIDE SEQUENCE [LARGE SCALE GENOMIC DNA]</scope>
</reference>
<evidence type="ECO:0000256" key="7">
    <source>
        <dbReference type="RuleBase" id="RU368024"/>
    </source>
</evidence>
<dbReference type="SUPFAM" id="SSF50993">
    <property type="entry name" value="Peptidase/esterase 'gauge' domain"/>
    <property type="match status" value="1"/>
</dbReference>
<feature type="domain" description="Peptidase S9A N-terminal" evidence="9">
    <location>
        <begin position="45"/>
        <end position="164"/>
    </location>
</feature>
<dbReference type="PANTHER" id="PTHR42881:SF2">
    <property type="entry name" value="PROLYL ENDOPEPTIDASE"/>
    <property type="match status" value="1"/>
</dbReference>
<evidence type="ECO:0000259" key="9">
    <source>
        <dbReference type="Pfam" id="PF02897"/>
    </source>
</evidence>
<feature type="domain" description="Peptidase S9 prolyl oligopeptidase catalytic" evidence="8">
    <location>
        <begin position="242"/>
        <end position="436"/>
    </location>
</feature>
<dbReference type="GO" id="GO:0070012">
    <property type="term" value="F:oligopeptidase activity"/>
    <property type="evidence" value="ECO:0007669"/>
    <property type="project" value="TreeGrafter"/>
</dbReference>
<dbReference type="InterPro" id="IPR023302">
    <property type="entry name" value="Pept_S9A_N"/>
</dbReference>
<dbReference type="PANTHER" id="PTHR42881">
    <property type="entry name" value="PROLYL ENDOPEPTIDASE"/>
    <property type="match status" value="1"/>
</dbReference>
<dbReference type="WBParaSite" id="SBAD_0000860801-mRNA-1">
    <property type="protein sequence ID" value="SBAD_0000860801-mRNA-1"/>
    <property type="gene ID" value="SBAD_0000860801"/>
</dbReference>
<keyword evidence="6 7" id="KW-0720">Serine protease</keyword>
<comment type="similarity">
    <text evidence="2 7">Belongs to the peptidase S9A family.</text>
</comment>
<dbReference type="Proteomes" id="UP000270296">
    <property type="component" value="Unassembled WGS sequence"/>
</dbReference>
<reference evidence="12" key="1">
    <citation type="submission" date="2016-06" db="UniProtKB">
        <authorList>
            <consortium name="WormBaseParasite"/>
        </authorList>
    </citation>
    <scope>IDENTIFICATION</scope>
</reference>
<evidence type="ECO:0000313" key="12">
    <source>
        <dbReference type="WBParaSite" id="SBAD_0000860801-mRNA-1"/>
    </source>
</evidence>
<dbReference type="InterPro" id="IPR002471">
    <property type="entry name" value="Pept_S9_AS"/>
</dbReference>
<accession>A0A183IXF1</accession>
<sequence length="480" mass="54086">MNLFSSANEVTEDGQYCVCSVERGCEDKNLLYYCALGAIDGNITGPFFTILSDLQAPMFKIIRIDVTNPAKENWQTVVPEATNDVLQWASRVNKTQMILCYLKDVKNVLQVHDFVSGQQLFTLPLEVGSVSQFFGKEDDSEVFFCCESFVVPGTIYRVDLQKPNPVPEVLWQTKLPGISPSDFETEQVFYATKDGTKIPMFVIHRKDVVKSPDCPAILYGYGGFEIPLVPMFGVVPFIMMNEFKGIYAVANLRGGSEYGQKWHQSGMKQNKQNVFDDFIAAAEYLIDQNYTSREKLTISGASNGGLLVSACAIQRPDLFGCVICKVGVLDMLRYHRFTIGEAWVPEYGSAEEPESFSYLIKYSPLHCFKCLANGQQYPAMLLLTADHDDRVVPSHSLKFIANAYYTLKDCKSQRNPIMISIETKAGHGVGKPTQKLVLFWLLSRYSLLSVVIGHSRLQIKEWTDIYSFIYRVLNLKFDAS</sequence>
<dbReference type="Pfam" id="PF00326">
    <property type="entry name" value="Peptidase_S9"/>
    <property type="match status" value="1"/>
</dbReference>
<organism evidence="12">
    <name type="scientific">Soboliphyme baturini</name>
    <dbReference type="NCBI Taxonomy" id="241478"/>
    <lineage>
        <taxon>Eukaryota</taxon>
        <taxon>Metazoa</taxon>
        <taxon>Ecdysozoa</taxon>
        <taxon>Nematoda</taxon>
        <taxon>Enoplea</taxon>
        <taxon>Dorylaimia</taxon>
        <taxon>Dioctophymatida</taxon>
        <taxon>Dioctophymatoidea</taxon>
        <taxon>Soboliphymatidae</taxon>
        <taxon>Soboliphyme</taxon>
    </lineage>
</organism>
<dbReference type="SUPFAM" id="SSF53474">
    <property type="entry name" value="alpha/beta-Hydrolases"/>
    <property type="match status" value="1"/>
</dbReference>
<evidence type="ECO:0000259" key="8">
    <source>
        <dbReference type="Pfam" id="PF00326"/>
    </source>
</evidence>
<dbReference type="GO" id="GO:0006508">
    <property type="term" value="P:proteolysis"/>
    <property type="evidence" value="ECO:0007669"/>
    <property type="project" value="UniProtKB-KW"/>
</dbReference>
<evidence type="ECO:0000256" key="5">
    <source>
        <dbReference type="ARBA" id="ARBA00022801"/>
    </source>
</evidence>
<evidence type="ECO:0000256" key="4">
    <source>
        <dbReference type="ARBA" id="ARBA00022670"/>
    </source>
</evidence>
<dbReference type="InterPro" id="IPR029058">
    <property type="entry name" value="AB_hydrolase_fold"/>
</dbReference>
<protein>
    <recommendedName>
        <fullName evidence="3 7">Prolyl endopeptidase</fullName>
        <ecNumber evidence="7">3.4.21.-</ecNumber>
    </recommendedName>
</protein>
<evidence type="ECO:0000256" key="6">
    <source>
        <dbReference type="ARBA" id="ARBA00022825"/>
    </source>
</evidence>
<dbReference type="PRINTS" id="PR00862">
    <property type="entry name" value="PROLIGOPTASE"/>
</dbReference>
<evidence type="ECO:0000313" key="10">
    <source>
        <dbReference type="EMBL" id="VDP16363.1"/>
    </source>
</evidence>
<dbReference type="PROSITE" id="PS00708">
    <property type="entry name" value="PRO_ENDOPEP_SER"/>
    <property type="match status" value="1"/>
</dbReference>
<evidence type="ECO:0000256" key="1">
    <source>
        <dbReference type="ARBA" id="ARBA00001070"/>
    </source>
</evidence>
<dbReference type="Gene3D" id="2.130.10.120">
    <property type="entry name" value="Prolyl oligopeptidase, N-terminal domain"/>
    <property type="match status" value="1"/>
</dbReference>
<evidence type="ECO:0000313" key="11">
    <source>
        <dbReference type="Proteomes" id="UP000270296"/>
    </source>
</evidence>
<evidence type="ECO:0000256" key="3">
    <source>
        <dbReference type="ARBA" id="ARBA00016310"/>
    </source>
</evidence>
<dbReference type="InterPro" id="IPR051167">
    <property type="entry name" value="Prolyl_oligopep/macrocyclase"/>
</dbReference>
<dbReference type="GO" id="GO:0004252">
    <property type="term" value="F:serine-type endopeptidase activity"/>
    <property type="evidence" value="ECO:0007669"/>
    <property type="project" value="UniProtKB-UniRule"/>
</dbReference>
<evidence type="ECO:0000256" key="2">
    <source>
        <dbReference type="ARBA" id="ARBA00005228"/>
    </source>
</evidence>
<dbReference type="InterPro" id="IPR002470">
    <property type="entry name" value="Peptidase_S9A"/>
</dbReference>
<proteinExistence type="inferred from homology"/>
<dbReference type="EMBL" id="UZAM01011457">
    <property type="protein sequence ID" value="VDP16363.1"/>
    <property type="molecule type" value="Genomic_DNA"/>
</dbReference>